<reference evidence="2 3" key="1">
    <citation type="submission" date="2017-04" db="EMBL/GenBank/DDBJ databases">
        <authorList>
            <person name="Criscuolo A."/>
        </authorList>
    </citation>
    <scope>NUCLEOTIDE SEQUENCE [LARGE SCALE GENOMIC DNA]</scope>
    <source>
        <strain evidence="2">16-00174</strain>
    </source>
</reference>
<dbReference type="RefSeq" id="WP_001006731.1">
    <property type="nucleotide sequence ID" value="NZ_FWYW01000010.1"/>
</dbReference>
<name>A0A7D8D137_9BACI</name>
<keyword evidence="1" id="KW-0175">Coiled coil</keyword>
<organism evidence="2 3">
    <name type="scientific">Bacillus paranthracis</name>
    <dbReference type="NCBI Taxonomy" id="2026186"/>
    <lineage>
        <taxon>Bacteria</taxon>
        <taxon>Bacillati</taxon>
        <taxon>Bacillota</taxon>
        <taxon>Bacilli</taxon>
        <taxon>Bacillales</taxon>
        <taxon>Bacillaceae</taxon>
        <taxon>Bacillus</taxon>
        <taxon>Bacillus cereus group</taxon>
    </lineage>
</organism>
<accession>A0A7D8D137</accession>
<gene>
    <name evidence="2" type="ORF">BACERE00174_00070</name>
</gene>
<evidence type="ECO:0008006" key="4">
    <source>
        <dbReference type="Google" id="ProtNLM"/>
    </source>
</evidence>
<proteinExistence type="predicted"/>
<dbReference type="EMBL" id="FWYW01000010">
    <property type="protein sequence ID" value="SMD59025.1"/>
    <property type="molecule type" value="Genomic_DNA"/>
</dbReference>
<evidence type="ECO:0000256" key="1">
    <source>
        <dbReference type="SAM" id="Coils"/>
    </source>
</evidence>
<comment type="caution">
    <text evidence="2">The sequence shown here is derived from an EMBL/GenBank/DDBJ whole genome shotgun (WGS) entry which is preliminary data.</text>
</comment>
<dbReference type="InterPro" id="IPR021451">
    <property type="entry name" value="DUF3102"/>
</dbReference>
<dbReference type="AlphaFoldDB" id="A0A7D8D137"/>
<evidence type="ECO:0000313" key="3">
    <source>
        <dbReference type="Proteomes" id="UP000194422"/>
    </source>
</evidence>
<sequence length="304" mass="35471">MNEVMNLSNDINVITAEIKSYQQIAGQSIFEIGKRLKHAKENDLMHGEFGRWCENQLDFSQEQARRFMRAYEQFENSTTSWNLAPNKIFEMLSLPQEIDRQQFIEQPHTIPSTGEQKTVDEMTVRELREVKKSLKEKDKLLEQAEHKIQESQRELEQARKSEQVAMKQLENVHNQEPQVVEKEIVKEVPVVPDDLLNEIERLKEENQEYKDNADFYKQKADALSKDANDMEKEEKSMNYISNKNVHNLIAYMDKFLKDAVVSSLMRGSIANSSDATKDLLNSRIQAFQEFINDLKIAQTGRKIN</sequence>
<feature type="coiled-coil region" evidence="1">
    <location>
        <begin position="124"/>
        <end position="233"/>
    </location>
</feature>
<dbReference type="Pfam" id="PF11300">
    <property type="entry name" value="DUF3102"/>
    <property type="match status" value="1"/>
</dbReference>
<protein>
    <recommendedName>
        <fullName evidence="4">DUF3102 domain-containing protein</fullName>
    </recommendedName>
</protein>
<evidence type="ECO:0000313" key="2">
    <source>
        <dbReference type="EMBL" id="SMD59025.1"/>
    </source>
</evidence>
<dbReference type="Proteomes" id="UP000194422">
    <property type="component" value="Unassembled WGS sequence"/>
</dbReference>